<dbReference type="EMBL" id="MCGN01000001">
    <property type="protein sequence ID" value="ORZ02616.1"/>
    <property type="molecule type" value="Genomic_DNA"/>
</dbReference>
<proteinExistence type="predicted"/>
<dbReference type="SMART" id="SM00256">
    <property type="entry name" value="FBOX"/>
    <property type="match status" value="1"/>
</dbReference>
<dbReference type="OrthoDB" id="2265362at2759"/>
<evidence type="ECO:0000259" key="1">
    <source>
        <dbReference type="PROSITE" id="PS50181"/>
    </source>
</evidence>
<dbReference type="AlphaFoldDB" id="A0A1X2HSQ9"/>
<dbReference type="Gene3D" id="1.20.1280.50">
    <property type="match status" value="1"/>
</dbReference>
<sequence length="224" mass="26191">MCIKRLLEAALDSVVQEDQAQLEETVQKAWTAILDQRAAYLCKTNQFNEAMKYADKLIRLNPTSSEGYRRKADIYYARLQYRHVPYLYRTCMALSLNGEEKSTIIARISEAQLRQRSKADPFHILPLEVLETVFRFLEVQDRLSCLMVCQRWRNCLLQLSSLWDDLTLDLSHVRKPDYASFDLPYLGPRLRRLQLTHHPIILDHAFPMLAHHCCSNITSLGRHD</sequence>
<dbReference type="Pfam" id="PF12937">
    <property type="entry name" value="F-box-like"/>
    <property type="match status" value="1"/>
</dbReference>
<accession>A0A1X2HSQ9</accession>
<reference evidence="2 3" key="1">
    <citation type="submission" date="2016-07" db="EMBL/GenBank/DDBJ databases">
        <title>Pervasive Adenine N6-methylation of Active Genes in Fungi.</title>
        <authorList>
            <consortium name="DOE Joint Genome Institute"/>
            <person name="Mondo S.J."/>
            <person name="Dannebaum R.O."/>
            <person name="Kuo R.C."/>
            <person name="Labutti K."/>
            <person name="Haridas S."/>
            <person name="Kuo A."/>
            <person name="Salamov A."/>
            <person name="Ahrendt S.R."/>
            <person name="Lipzen A."/>
            <person name="Sullivan W."/>
            <person name="Andreopoulos W.B."/>
            <person name="Clum A."/>
            <person name="Lindquist E."/>
            <person name="Daum C."/>
            <person name="Ramamoorthy G.K."/>
            <person name="Gryganskyi A."/>
            <person name="Culley D."/>
            <person name="Magnuson J.K."/>
            <person name="James T.Y."/>
            <person name="O'Malley M.A."/>
            <person name="Stajich J.E."/>
            <person name="Spatafora J.W."/>
            <person name="Visel A."/>
            <person name="Grigoriev I.V."/>
        </authorList>
    </citation>
    <scope>NUCLEOTIDE SEQUENCE [LARGE SCALE GENOMIC DNA]</scope>
    <source>
        <strain evidence="2 3">NRRL 2496</strain>
    </source>
</reference>
<feature type="domain" description="F-box" evidence="1">
    <location>
        <begin position="119"/>
        <end position="166"/>
    </location>
</feature>
<dbReference type="InterPro" id="IPR011990">
    <property type="entry name" value="TPR-like_helical_dom_sf"/>
</dbReference>
<gene>
    <name evidence="2" type="ORF">BCR43DRAFT_16620</name>
</gene>
<evidence type="ECO:0000313" key="2">
    <source>
        <dbReference type="EMBL" id="ORZ02616.1"/>
    </source>
</evidence>
<dbReference type="InterPro" id="IPR036047">
    <property type="entry name" value="F-box-like_dom_sf"/>
</dbReference>
<name>A0A1X2HSQ9_SYNRA</name>
<dbReference type="InterPro" id="IPR001810">
    <property type="entry name" value="F-box_dom"/>
</dbReference>
<dbReference type="InParanoid" id="A0A1X2HSQ9"/>
<protein>
    <recommendedName>
        <fullName evidence="1">F-box domain-containing protein</fullName>
    </recommendedName>
</protein>
<evidence type="ECO:0000313" key="3">
    <source>
        <dbReference type="Proteomes" id="UP000242180"/>
    </source>
</evidence>
<dbReference type="Gene3D" id="1.25.40.10">
    <property type="entry name" value="Tetratricopeptide repeat domain"/>
    <property type="match status" value="1"/>
</dbReference>
<comment type="caution">
    <text evidence="2">The sequence shown here is derived from an EMBL/GenBank/DDBJ whole genome shotgun (WGS) entry which is preliminary data.</text>
</comment>
<organism evidence="2 3">
    <name type="scientific">Syncephalastrum racemosum</name>
    <name type="common">Filamentous fungus</name>
    <dbReference type="NCBI Taxonomy" id="13706"/>
    <lineage>
        <taxon>Eukaryota</taxon>
        <taxon>Fungi</taxon>
        <taxon>Fungi incertae sedis</taxon>
        <taxon>Mucoromycota</taxon>
        <taxon>Mucoromycotina</taxon>
        <taxon>Mucoromycetes</taxon>
        <taxon>Mucorales</taxon>
        <taxon>Syncephalastraceae</taxon>
        <taxon>Syncephalastrum</taxon>
    </lineage>
</organism>
<dbReference type="Proteomes" id="UP000242180">
    <property type="component" value="Unassembled WGS sequence"/>
</dbReference>
<dbReference type="STRING" id="13706.A0A1X2HSQ9"/>
<dbReference type="PROSITE" id="PS50181">
    <property type="entry name" value="FBOX"/>
    <property type="match status" value="1"/>
</dbReference>
<dbReference type="SUPFAM" id="SSF48452">
    <property type="entry name" value="TPR-like"/>
    <property type="match status" value="1"/>
</dbReference>
<dbReference type="SUPFAM" id="SSF81383">
    <property type="entry name" value="F-box domain"/>
    <property type="match status" value="1"/>
</dbReference>
<keyword evidence="3" id="KW-1185">Reference proteome</keyword>